<sequence>MCQFFFPPSFPTLLSLNSNSASVKKPICPISEILHCLLPLKTRWIEQIWSKKPRQSHKPTADSQKNVAYCTTIIITICKINNQQKHNLKPFDKMTARVEPVVLTELNMADNKPSTGCLIPCTTMENCPTKVMRSCSQRECEKDRTELELHSDEAHNGPEEALFQYETHYHWYCSKDSNLNKKLSIEGST</sequence>
<accession>A0A7C8ZUW7</accession>
<evidence type="ECO:0000313" key="1">
    <source>
        <dbReference type="EMBL" id="MBA4652239.1"/>
    </source>
</evidence>
<organism evidence="1">
    <name type="scientific">Opuntia streptacantha</name>
    <name type="common">Prickly pear cactus</name>
    <name type="synonym">Opuntia cardona</name>
    <dbReference type="NCBI Taxonomy" id="393608"/>
    <lineage>
        <taxon>Eukaryota</taxon>
        <taxon>Viridiplantae</taxon>
        <taxon>Streptophyta</taxon>
        <taxon>Embryophyta</taxon>
        <taxon>Tracheophyta</taxon>
        <taxon>Spermatophyta</taxon>
        <taxon>Magnoliopsida</taxon>
        <taxon>eudicotyledons</taxon>
        <taxon>Gunneridae</taxon>
        <taxon>Pentapetalae</taxon>
        <taxon>Caryophyllales</taxon>
        <taxon>Cactineae</taxon>
        <taxon>Cactaceae</taxon>
        <taxon>Opuntioideae</taxon>
        <taxon>Opuntia</taxon>
    </lineage>
</organism>
<reference evidence="1" key="2">
    <citation type="submission" date="2020-07" db="EMBL/GenBank/DDBJ databases">
        <authorList>
            <person name="Vera ALvarez R."/>
            <person name="Arias-Moreno D.M."/>
            <person name="Jimenez-Jacinto V."/>
            <person name="Jimenez-Bremont J.F."/>
            <person name="Swaminathan K."/>
            <person name="Moose S.P."/>
            <person name="Guerrero-Gonzalez M.L."/>
            <person name="Marino-Ramirez L."/>
            <person name="Landsman D."/>
            <person name="Rodriguez-Kessler M."/>
            <person name="Delgado-Sanchez P."/>
        </authorList>
    </citation>
    <scope>NUCLEOTIDE SEQUENCE</scope>
    <source>
        <tissue evidence="1">Cladode</tissue>
    </source>
</reference>
<name>A0A7C8ZUW7_OPUST</name>
<proteinExistence type="predicted"/>
<reference evidence="1" key="1">
    <citation type="journal article" date="2013" name="J. Plant Res.">
        <title>Effect of fungi and light on seed germination of three Opuntia species from semiarid lands of central Mexico.</title>
        <authorList>
            <person name="Delgado-Sanchez P."/>
            <person name="Jimenez-Bremont J.F."/>
            <person name="Guerrero-Gonzalez Mde L."/>
            <person name="Flores J."/>
        </authorList>
    </citation>
    <scope>NUCLEOTIDE SEQUENCE</scope>
    <source>
        <tissue evidence="1">Cladode</tissue>
    </source>
</reference>
<dbReference type="EMBL" id="GISG01173730">
    <property type="protein sequence ID" value="MBA4652239.1"/>
    <property type="molecule type" value="Transcribed_RNA"/>
</dbReference>
<dbReference type="AlphaFoldDB" id="A0A7C8ZUW7"/>
<protein>
    <submittedName>
        <fullName evidence="1">Uncharacterized protein</fullName>
    </submittedName>
</protein>